<dbReference type="EMBL" id="FNPD01000013">
    <property type="protein sequence ID" value="SDY12150.1"/>
    <property type="molecule type" value="Genomic_DNA"/>
</dbReference>
<evidence type="ECO:0000313" key="3">
    <source>
        <dbReference type="EMBL" id="SDY12150.1"/>
    </source>
</evidence>
<dbReference type="InterPro" id="IPR002563">
    <property type="entry name" value="Flavin_Rdtase-like_dom"/>
</dbReference>
<dbReference type="SUPFAM" id="SSF50475">
    <property type="entry name" value="FMN-binding split barrel"/>
    <property type="match status" value="1"/>
</dbReference>
<reference evidence="4" key="1">
    <citation type="submission" date="2016-10" db="EMBL/GenBank/DDBJ databases">
        <authorList>
            <person name="Varghese N."/>
            <person name="Submissions S."/>
        </authorList>
    </citation>
    <scope>NUCLEOTIDE SEQUENCE [LARGE SCALE GENOMIC DNA]</scope>
    <source>
        <strain evidence="4">DSM 13490</strain>
    </source>
</reference>
<dbReference type="Proteomes" id="UP000199266">
    <property type="component" value="Unassembled WGS sequence"/>
</dbReference>
<evidence type="ECO:0000259" key="2">
    <source>
        <dbReference type="SMART" id="SM00903"/>
    </source>
</evidence>
<dbReference type="Pfam" id="PF01613">
    <property type="entry name" value="Flavin_Reduct"/>
    <property type="match status" value="1"/>
</dbReference>
<dbReference type="SMART" id="SM00903">
    <property type="entry name" value="Flavin_Reduct"/>
    <property type="match status" value="1"/>
</dbReference>
<keyword evidence="4" id="KW-1185">Reference proteome</keyword>
<keyword evidence="1" id="KW-0560">Oxidoreductase</keyword>
<dbReference type="PANTHER" id="PTHR30466:SF1">
    <property type="entry name" value="FMN REDUCTASE (NADH) RUTF"/>
    <property type="match status" value="1"/>
</dbReference>
<sequence length="175" mass="18956">MGVDKVDLQALFTLSYGLYIVTGTSEGRLNGQIANALMQVTADPICMVVALHKDNLTTELVEKGKAFGVSVLEEDTPMPFIGTFGFKCGRDINKMTQCQYKIGETGVPLVLDHALAVIEAKVIDIIPVYTHKLFVAEVVSAETIKSGTPLTYANYRLIKGGKSPKNAPTFVFNKA</sequence>
<accession>A0A1H3H9X2</accession>
<dbReference type="RefSeq" id="WP_091462260.1">
    <property type="nucleotide sequence ID" value="NZ_FNPD01000013.1"/>
</dbReference>
<organism evidence="3 4">
    <name type="scientific">Acetomicrobium thermoterrenum DSM 13490</name>
    <dbReference type="NCBI Taxonomy" id="1120987"/>
    <lineage>
        <taxon>Bacteria</taxon>
        <taxon>Thermotogati</taxon>
        <taxon>Synergistota</taxon>
        <taxon>Synergistia</taxon>
        <taxon>Synergistales</taxon>
        <taxon>Acetomicrobiaceae</taxon>
        <taxon>Acetomicrobium</taxon>
    </lineage>
</organism>
<feature type="domain" description="Flavin reductase like" evidence="2">
    <location>
        <begin position="11"/>
        <end position="159"/>
    </location>
</feature>
<gene>
    <name evidence="3" type="ORF">SAMN03080603_01832</name>
</gene>
<dbReference type="GO" id="GO:0010181">
    <property type="term" value="F:FMN binding"/>
    <property type="evidence" value="ECO:0007669"/>
    <property type="project" value="InterPro"/>
</dbReference>
<dbReference type="PANTHER" id="PTHR30466">
    <property type="entry name" value="FLAVIN REDUCTASE"/>
    <property type="match status" value="1"/>
</dbReference>
<dbReference type="Gene3D" id="2.30.110.10">
    <property type="entry name" value="Electron Transport, Fmn-binding Protein, Chain A"/>
    <property type="match status" value="1"/>
</dbReference>
<proteinExistence type="predicted"/>
<evidence type="ECO:0000256" key="1">
    <source>
        <dbReference type="ARBA" id="ARBA00023002"/>
    </source>
</evidence>
<evidence type="ECO:0000313" key="4">
    <source>
        <dbReference type="Proteomes" id="UP000199266"/>
    </source>
</evidence>
<protein>
    <submittedName>
        <fullName evidence="3">NADH-FMN oxidoreductase RutF, flavin reductase (DIM6/NTAB) family</fullName>
    </submittedName>
</protein>
<dbReference type="InterPro" id="IPR012349">
    <property type="entry name" value="Split_barrel_FMN-bd"/>
</dbReference>
<dbReference type="InterPro" id="IPR050268">
    <property type="entry name" value="NADH-dep_flavin_reductase"/>
</dbReference>
<dbReference type="GO" id="GO:0042602">
    <property type="term" value="F:riboflavin reductase (NADPH) activity"/>
    <property type="evidence" value="ECO:0007669"/>
    <property type="project" value="TreeGrafter"/>
</dbReference>
<dbReference type="AlphaFoldDB" id="A0A1H3H9X2"/>
<name>A0A1H3H9X2_9BACT</name>